<evidence type="ECO:0000256" key="1">
    <source>
        <dbReference type="SAM" id="SignalP"/>
    </source>
</evidence>
<dbReference type="GeneID" id="97552631"/>
<dbReference type="Pfam" id="PF01425">
    <property type="entry name" value="Amidase"/>
    <property type="match status" value="1"/>
</dbReference>
<proteinExistence type="predicted"/>
<accession>A0A163IHJ1</accession>
<feature type="chain" id="PRO_5007843115" evidence="1">
    <location>
        <begin position="31"/>
        <end position="525"/>
    </location>
</feature>
<dbReference type="Gene3D" id="3.90.1300.10">
    <property type="entry name" value="Amidase signature (AS) domain"/>
    <property type="match status" value="1"/>
</dbReference>
<sequence>MLRKQTKLFKRAMSMTLLLGLVMNSITAAAAERFTYEEITLKELEQGYAAGAFKTEEIVKAYLDRINIYESNYNAFTMMNVNALQEAREIDRRRTAGEKLGPLAGVPIVIKEAVDVAGFPSTFGWAPLSKELGGIELIPEKDAPVVARLKAAGAIILGKTNIPAFSSDGTRASSSWAGDTYNAVDRKLVPGASSSGTAMSISGNFAVLGIAEETGGSIQNPAAAQALVGIKPTFGLVPNAGVVPLAGSTRDVVGPHARTVHDAAVMLDVIAGYTAEDAKTVASIGNIPRKGYTSKLNSLALKNKRIGLYGPGWLGEELTAETQQLYDRAVKELESQGAIVVTDPFADTEFAEFAKSAGSIGIESIVYDMEQYLKRLGPNAAIKSVHELIKKTGETPSALAKYEEALKNPDAIPDLSKFTEARTKYLHIFNGVMDQHRLDALVFPQMYKETPLLHSEDKIADTTVPEINIAGVPLVTVPAGYYKSGSPFAIAFVGKMWSEADLLGMAYDYEQATKHRVAPTLLAKP</sequence>
<name>A0A163IHJ1_9BACL</name>
<dbReference type="PANTHER" id="PTHR42678:SF34">
    <property type="entry name" value="OS04G0183300 PROTEIN"/>
    <property type="match status" value="1"/>
</dbReference>
<dbReference type="STRING" id="59843.A3958_08120"/>
<dbReference type="SUPFAM" id="SSF75304">
    <property type="entry name" value="Amidase signature (AS) enzymes"/>
    <property type="match status" value="1"/>
</dbReference>
<gene>
    <name evidence="3" type="ORF">AWU65_08595</name>
</gene>
<dbReference type="RefSeq" id="WP_063478075.1">
    <property type="nucleotide sequence ID" value="NZ_CP147845.1"/>
</dbReference>
<comment type="caution">
    <text evidence="3">The sequence shown here is derived from an EMBL/GenBank/DDBJ whole genome shotgun (WGS) entry which is preliminary data.</text>
</comment>
<evidence type="ECO:0000259" key="2">
    <source>
        <dbReference type="Pfam" id="PF01425"/>
    </source>
</evidence>
<dbReference type="EMBL" id="LWMH01000001">
    <property type="protein sequence ID" value="KZS45970.1"/>
    <property type="molecule type" value="Genomic_DNA"/>
</dbReference>
<protein>
    <submittedName>
        <fullName evidence="3">Amidase</fullName>
    </submittedName>
</protein>
<dbReference type="AlphaFoldDB" id="A0A163IHJ1"/>
<evidence type="ECO:0000313" key="3">
    <source>
        <dbReference type="EMBL" id="KZS45970.1"/>
    </source>
</evidence>
<dbReference type="PANTHER" id="PTHR42678">
    <property type="entry name" value="AMIDASE"/>
    <property type="match status" value="1"/>
</dbReference>
<evidence type="ECO:0000313" key="4">
    <source>
        <dbReference type="Proteomes" id="UP000076796"/>
    </source>
</evidence>
<reference evidence="3" key="1">
    <citation type="journal article" date="2016" name="Genome Announc.">
        <title>Draft genomes of two strains of Paenibacillus glucanolyticus with capability to degrade lignocellulose.</title>
        <authorList>
            <person name="Mathews S.L."/>
            <person name="Pawlak J."/>
            <person name="Grunden A.M."/>
        </authorList>
    </citation>
    <scope>NUCLEOTIDE SEQUENCE [LARGE SCALE GENOMIC DNA]</scope>
    <source>
        <strain evidence="3">SLM1</strain>
    </source>
</reference>
<dbReference type="Proteomes" id="UP000076796">
    <property type="component" value="Unassembled WGS sequence"/>
</dbReference>
<dbReference type="InterPro" id="IPR023631">
    <property type="entry name" value="Amidase_dom"/>
</dbReference>
<organism evidence="3 4">
    <name type="scientific">Paenibacillus glucanolyticus</name>
    <dbReference type="NCBI Taxonomy" id="59843"/>
    <lineage>
        <taxon>Bacteria</taxon>
        <taxon>Bacillati</taxon>
        <taxon>Bacillota</taxon>
        <taxon>Bacilli</taxon>
        <taxon>Bacillales</taxon>
        <taxon>Paenibacillaceae</taxon>
        <taxon>Paenibacillus</taxon>
    </lineage>
</organism>
<keyword evidence="4" id="KW-1185">Reference proteome</keyword>
<dbReference type="InterPro" id="IPR036928">
    <property type="entry name" value="AS_sf"/>
</dbReference>
<dbReference type="OrthoDB" id="9811471at2"/>
<feature type="signal peptide" evidence="1">
    <location>
        <begin position="1"/>
        <end position="30"/>
    </location>
</feature>
<keyword evidence="1" id="KW-0732">Signal</keyword>
<feature type="domain" description="Amidase" evidence="2">
    <location>
        <begin position="57"/>
        <end position="503"/>
    </location>
</feature>